<comment type="subcellular location">
    <subcellularLocation>
        <location evidence="9">Cell membrane</location>
        <topology evidence="9">Multi-pass membrane protein</topology>
    </subcellularLocation>
</comment>
<comment type="subunit">
    <text evidence="9">The system is composed of three essential subunits: KdpA, KdpB and KdpC.</text>
</comment>
<reference evidence="10" key="1">
    <citation type="journal article" date="2014" name="Int. J. Syst. Evol. Microbiol.">
        <title>Complete genome sequence of Corynebacterium casei LMG S-19264T (=DSM 44701T), isolated from a smear-ripened cheese.</title>
        <authorList>
            <consortium name="US DOE Joint Genome Institute (JGI-PGF)"/>
            <person name="Walter F."/>
            <person name="Albersmeier A."/>
            <person name="Kalinowski J."/>
            <person name="Ruckert C."/>
        </authorList>
    </citation>
    <scope>NUCLEOTIDE SEQUENCE</scope>
    <source>
        <strain evidence="10">JCM 3086</strain>
    </source>
</reference>
<keyword evidence="7 9" id="KW-0406">Ion transport</keyword>
<keyword evidence="8 9" id="KW-0472">Membrane</keyword>
<dbReference type="RefSeq" id="WP_189317430.1">
    <property type="nucleotide sequence ID" value="NZ_BMQA01000105.1"/>
</dbReference>
<evidence type="ECO:0000256" key="3">
    <source>
        <dbReference type="ARBA" id="ARBA00022538"/>
    </source>
</evidence>
<feature type="transmembrane region" description="Helical" evidence="9">
    <location>
        <begin position="276"/>
        <end position="296"/>
    </location>
</feature>
<dbReference type="GO" id="GO:0030955">
    <property type="term" value="F:potassium ion binding"/>
    <property type="evidence" value="ECO:0007669"/>
    <property type="project" value="UniProtKB-UniRule"/>
</dbReference>
<dbReference type="InterPro" id="IPR004623">
    <property type="entry name" value="KdpA"/>
</dbReference>
<dbReference type="HAMAP" id="MF_00275">
    <property type="entry name" value="KdpA"/>
    <property type="match status" value="1"/>
</dbReference>
<evidence type="ECO:0000256" key="2">
    <source>
        <dbReference type="ARBA" id="ARBA00022475"/>
    </source>
</evidence>
<comment type="caution">
    <text evidence="10">The sequence shown here is derived from an EMBL/GenBank/DDBJ whole genome shotgun (WGS) entry which is preliminary data.</text>
</comment>
<comment type="function">
    <text evidence="9">Part of the high-affinity ATP-driven potassium transport (or Kdp) system, which catalyzes the hydrolysis of ATP coupled with the electrogenic transport of potassium into the cytoplasm. This subunit binds the extracellular potassium ions and delivers the ions to the membrane domain of KdpB through an intramembrane tunnel.</text>
</comment>
<evidence type="ECO:0000256" key="5">
    <source>
        <dbReference type="ARBA" id="ARBA00022958"/>
    </source>
</evidence>
<dbReference type="PIRSF" id="PIRSF001294">
    <property type="entry name" value="K_ATPaseA"/>
    <property type="match status" value="1"/>
</dbReference>
<comment type="caution">
    <text evidence="9">Lacks conserved residue(s) required for the propagation of feature annotation.</text>
</comment>
<feature type="transmembrane region" description="Helical" evidence="9">
    <location>
        <begin position="58"/>
        <end position="79"/>
    </location>
</feature>
<organism evidence="10 11">
    <name type="scientific">Streptomyces brasiliensis</name>
    <dbReference type="NCBI Taxonomy" id="1954"/>
    <lineage>
        <taxon>Bacteria</taxon>
        <taxon>Bacillati</taxon>
        <taxon>Actinomycetota</taxon>
        <taxon>Actinomycetes</taxon>
        <taxon>Kitasatosporales</taxon>
        <taxon>Streptomycetaceae</taxon>
        <taxon>Streptomyces</taxon>
    </lineage>
</organism>
<evidence type="ECO:0000256" key="7">
    <source>
        <dbReference type="ARBA" id="ARBA00023065"/>
    </source>
</evidence>
<keyword evidence="4 9" id="KW-0812">Transmembrane</keyword>
<evidence type="ECO:0000313" key="10">
    <source>
        <dbReference type="EMBL" id="GGJ68552.1"/>
    </source>
</evidence>
<evidence type="ECO:0000256" key="1">
    <source>
        <dbReference type="ARBA" id="ARBA00022448"/>
    </source>
</evidence>
<dbReference type="GO" id="GO:0005886">
    <property type="term" value="C:plasma membrane"/>
    <property type="evidence" value="ECO:0007669"/>
    <property type="project" value="UniProtKB-SubCell"/>
</dbReference>
<evidence type="ECO:0000313" key="11">
    <source>
        <dbReference type="Proteomes" id="UP000657574"/>
    </source>
</evidence>
<sequence length="549" mass="57097">MYAWLQASLILAVVVGLHVPLGDYMARVLDGGPHRRAERALYKVCGVDPDREQDWRHYLFALLAFSLMSIAALFALFTLQGKLPWSTGHEGMPWRLALHTAVSFITNTSWQNYAGESTTGHLAVMAGLGVQAFASAAVGICAALALVRGLVRRDTDRLGNFWVDLIRTIFRVIVPLSIVSGIVLIALGVPQNLGGAHTVTTVAGGQQTLLGGPVGSWEPIKLMSGDGGGVFNASSAHPFENPSAYTNAIEIVLMLLIPTAFIRTYGRLIGSLRQSWTLLAVVGILFGLLLAVGSLAQSAHNGTVTEAVGGQYEGTETRFGIPGSTLFGVAATGSADGAANASYDSFSSIGGGALLSAMMLGEIAPGGTGSGLYGLIVAVMIAVFVGGLMVGRTPEYLRKRIGFPEMRFVVLYALVAPTTILGCSALAVALGDGPSSMGNPGPHGLTELVYAYTSNVNSNGSAMAGFNGATDFHNLLMAAAMLIGRYVPMVFLLALAGRLARQQPGVVTVGTLQARGVNFVALATGAALILALLNFLPALSLGPLAEGLL</sequence>
<dbReference type="Pfam" id="PF03814">
    <property type="entry name" value="KdpA"/>
    <property type="match status" value="1"/>
</dbReference>
<evidence type="ECO:0000256" key="8">
    <source>
        <dbReference type="ARBA" id="ARBA00023136"/>
    </source>
</evidence>
<dbReference type="AlphaFoldDB" id="A0A917UMC0"/>
<keyword evidence="11" id="KW-1185">Reference proteome</keyword>
<accession>A0A917UMC0</accession>
<dbReference type="NCBIfam" id="TIGR00680">
    <property type="entry name" value="kdpA"/>
    <property type="match status" value="1"/>
</dbReference>
<dbReference type="PANTHER" id="PTHR30607">
    <property type="entry name" value="POTASSIUM-TRANSPORTING ATPASE A CHAIN"/>
    <property type="match status" value="1"/>
</dbReference>
<feature type="transmembrane region" description="Helical" evidence="9">
    <location>
        <begin position="244"/>
        <end position="264"/>
    </location>
</feature>
<dbReference type="EMBL" id="BMQA01000105">
    <property type="protein sequence ID" value="GGJ68552.1"/>
    <property type="molecule type" value="Genomic_DNA"/>
</dbReference>
<keyword evidence="5 9" id="KW-0630">Potassium</keyword>
<dbReference type="Proteomes" id="UP000657574">
    <property type="component" value="Unassembled WGS sequence"/>
</dbReference>
<protein>
    <recommendedName>
        <fullName evidence="9">Potassium-transporting ATPase potassium-binding subunit</fullName>
    </recommendedName>
    <alternativeName>
        <fullName evidence="9">ATP phosphohydrolase [potassium-transporting] A chain</fullName>
    </alternativeName>
    <alternativeName>
        <fullName evidence="9">Potassium-binding and translocating subunit A</fullName>
    </alternativeName>
    <alternativeName>
        <fullName evidence="9">Potassium-translocating ATPase A chain</fullName>
    </alternativeName>
</protein>
<feature type="transmembrane region" description="Helical" evidence="9">
    <location>
        <begin position="475"/>
        <end position="496"/>
    </location>
</feature>
<keyword evidence="3 9" id="KW-0633">Potassium transport</keyword>
<dbReference type="PANTHER" id="PTHR30607:SF2">
    <property type="entry name" value="POTASSIUM-TRANSPORTING ATPASE POTASSIUM-BINDING SUBUNIT"/>
    <property type="match status" value="1"/>
</dbReference>
<keyword evidence="1 9" id="KW-0813">Transport</keyword>
<comment type="similarity">
    <text evidence="9">Belongs to the KdpA family.</text>
</comment>
<reference evidence="10" key="2">
    <citation type="submission" date="2020-09" db="EMBL/GenBank/DDBJ databases">
        <authorList>
            <person name="Sun Q."/>
            <person name="Ohkuma M."/>
        </authorList>
    </citation>
    <scope>NUCLEOTIDE SEQUENCE</scope>
    <source>
        <strain evidence="10">JCM 3086</strain>
    </source>
</reference>
<feature type="transmembrane region" description="Helical" evidence="9">
    <location>
        <begin position="517"/>
        <end position="539"/>
    </location>
</feature>
<keyword evidence="6 9" id="KW-1133">Transmembrane helix</keyword>
<feature type="transmembrane region" description="Helical" evidence="9">
    <location>
        <begin position="410"/>
        <end position="430"/>
    </location>
</feature>
<evidence type="ECO:0000256" key="9">
    <source>
        <dbReference type="HAMAP-Rule" id="MF_00275"/>
    </source>
</evidence>
<feature type="transmembrane region" description="Helical" evidence="9">
    <location>
        <begin position="168"/>
        <end position="189"/>
    </location>
</feature>
<dbReference type="GO" id="GO:0008556">
    <property type="term" value="F:P-type potassium transmembrane transporter activity"/>
    <property type="evidence" value="ECO:0007669"/>
    <property type="project" value="InterPro"/>
</dbReference>
<proteinExistence type="inferred from homology"/>
<feature type="transmembrane region" description="Helical" evidence="9">
    <location>
        <begin position="122"/>
        <end position="147"/>
    </location>
</feature>
<feature type="transmembrane region" description="Helical" evidence="9">
    <location>
        <begin position="372"/>
        <end position="390"/>
    </location>
</feature>
<name>A0A917UMC0_9ACTN</name>
<keyword evidence="2 9" id="KW-1003">Cell membrane</keyword>
<gene>
    <name evidence="9 10" type="primary">kdpA</name>
    <name evidence="10" type="ORF">GCM10010121_094120</name>
</gene>
<evidence type="ECO:0000256" key="4">
    <source>
        <dbReference type="ARBA" id="ARBA00022692"/>
    </source>
</evidence>
<evidence type="ECO:0000256" key="6">
    <source>
        <dbReference type="ARBA" id="ARBA00022989"/>
    </source>
</evidence>